<evidence type="ECO:0000313" key="2">
    <source>
        <dbReference type="EMBL" id="KAJ9595201.1"/>
    </source>
</evidence>
<comment type="caution">
    <text evidence="2">The sequence shown here is derived from an EMBL/GenBank/DDBJ whole genome shotgun (WGS) entry which is preliminary data.</text>
</comment>
<feature type="compositionally biased region" description="Basic and acidic residues" evidence="1">
    <location>
        <begin position="65"/>
        <end position="76"/>
    </location>
</feature>
<organism evidence="2 3">
    <name type="scientific">Diploptera punctata</name>
    <name type="common">Pacific beetle cockroach</name>
    <dbReference type="NCBI Taxonomy" id="6984"/>
    <lineage>
        <taxon>Eukaryota</taxon>
        <taxon>Metazoa</taxon>
        <taxon>Ecdysozoa</taxon>
        <taxon>Arthropoda</taxon>
        <taxon>Hexapoda</taxon>
        <taxon>Insecta</taxon>
        <taxon>Pterygota</taxon>
        <taxon>Neoptera</taxon>
        <taxon>Polyneoptera</taxon>
        <taxon>Dictyoptera</taxon>
        <taxon>Blattodea</taxon>
        <taxon>Blaberoidea</taxon>
        <taxon>Blaberidae</taxon>
        <taxon>Diplopterinae</taxon>
        <taxon>Diploptera</taxon>
    </lineage>
</organism>
<reference evidence="2" key="2">
    <citation type="submission" date="2023-05" db="EMBL/GenBank/DDBJ databases">
        <authorList>
            <person name="Fouks B."/>
        </authorList>
    </citation>
    <scope>NUCLEOTIDE SEQUENCE</scope>
    <source>
        <strain evidence="2">Stay&amp;Tobe</strain>
        <tissue evidence="2">Testes</tissue>
    </source>
</reference>
<dbReference type="EMBL" id="JASPKZ010002685">
    <property type="protein sequence ID" value="KAJ9595201.1"/>
    <property type="molecule type" value="Genomic_DNA"/>
</dbReference>
<feature type="non-terminal residue" evidence="2">
    <location>
        <position position="82"/>
    </location>
</feature>
<feature type="non-terminal residue" evidence="2">
    <location>
        <position position="1"/>
    </location>
</feature>
<gene>
    <name evidence="2" type="ORF">L9F63_013510</name>
</gene>
<proteinExistence type="predicted"/>
<dbReference type="Proteomes" id="UP001233999">
    <property type="component" value="Unassembled WGS sequence"/>
</dbReference>
<dbReference type="AlphaFoldDB" id="A0AAD8AAP8"/>
<reference evidence="2" key="1">
    <citation type="journal article" date="2023" name="IScience">
        <title>Live-bearing cockroach genome reveals convergent evolutionary mechanisms linked to viviparity in insects and beyond.</title>
        <authorList>
            <person name="Fouks B."/>
            <person name="Harrison M.C."/>
            <person name="Mikhailova A.A."/>
            <person name="Marchal E."/>
            <person name="English S."/>
            <person name="Carruthers M."/>
            <person name="Jennings E.C."/>
            <person name="Chiamaka E.L."/>
            <person name="Frigard R.A."/>
            <person name="Pippel M."/>
            <person name="Attardo G.M."/>
            <person name="Benoit J.B."/>
            <person name="Bornberg-Bauer E."/>
            <person name="Tobe S.S."/>
        </authorList>
    </citation>
    <scope>NUCLEOTIDE SEQUENCE</scope>
    <source>
        <strain evidence="2">Stay&amp;Tobe</strain>
    </source>
</reference>
<feature type="region of interest" description="Disordered" evidence="1">
    <location>
        <begin position="1"/>
        <end position="25"/>
    </location>
</feature>
<evidence type="ECO:0000313" key="3">
    <source>
        <dbReference type="Proteomes" id="UP001233999"/>
    </source>
</evidence>
<feature type="compositionally biased region" description="Polar residues" evidence="1">
    <location>
        <begin position="13"/>
        <end position="25"/>
    </location>
</feature>
<sequence length="82" mass="8991">ANLSKLVRRSDSAAMTGSKRSAVSPSQVATPAISSIKHFFHILNTSTLMRKSFDDPIAHRHLHKNKPDNSKIELGKSRSSGH</sequence>
<evidence type="ECO:0000256" key="1">
    <source>
        <dbReference type="SAM" id="MobiDB-lite"/>
    </source>
</evidence>
<protein>
    <submittedName>
        <fullName evidence="2">Uncharacterized protein</fullName>
    </submittedName>
</protein>
<feature type="region of interest" description="Disordered" evidence="1">
    <location>
        <begin position="60"/>
        <end position="82"/>
    </location>
</feature>
<keyword evidence="3" id="KW-1185">Reference proteome</keyword>
<name>A0AAD8AAP8_DIPPU</name>
<accession>A0AAD8AAP8</accession>